<feature type="compositionally biased region" description="Low complexity" evidence="8">
    <location>
        <begin position="1025"/>
        <end position="1040"/>
    </location>
</feature>
<feature type="region of interest" description="Disordered" evidence="8">
    <location>
        <begin position="23"/>
        <end position="136"/>
    </location>
</feature>
<dbReference type="PROSITE" id="PS50110">
    <property type="entry name" value="RESPONSE_REGULATORY"/>
    <property type="match status" value="1"/>
</dbReference>
<dbReference type="EMBL" id="GG745329">
    <property type="protein sequence ID" value="KNE55224.1"/>
    <property type="molecule type" value="Genomic_DNA"/>
</dbReference>
<dbReference type="InterPro" id="IPR001789">
    <property type="entry name" value="Sig_transdc_resp-reg_receiver"/>
</dbReference>
<feature type="transmembrane region" description="Helical" evidence="9">
    <location>
        <begin position="152"/>
        <end position="176"/>
    </location>
</feature>
<dbReference type="PANTHER" id="PTHR45339:SF1">
    <property type="entry name" value="HYBRID SIGNAL TRANSDUCTION HISTIDINE KINASE J"/>
    <property type="match status" value="1"/>
</dbReference>
<feature type="domain" description="PAS" evidence="11">
    <location>
        <begin position="461"/>
        <end position="497"/>
    </location>
</feature>
<dbReference type="Pfam" id="PF00072">
    <property type="entry name" value="Response_reg"/>
    <property type="match status" value="1"/>
</dbReference>
<keyword evidence="3 9" id="KW-0812">Transmembrane</keyword>
<dbReference type="SMART" id="SM00448">
    <property type="entry name" value="REC"/>
    <property type="match status" value="1"/>
</dbReference>
<name>A0A0L0RYQ7_ALLM3</name>
<dbReference type="InterPro" id="IPR000014">
    <property type="entry name" value="PAS"/>
</dbReference>
<dbReference type="OrthoDB" id="10266508at2759"/>
<dbReference type="GO" id="GO:0016020">
    <property type="term" value="C:membrane"/>
    <property type="evidence" value="ECO:0007669"/>
    <property type="project" value="UniProtKB-SubCell"/>
</dbReference>
<evidence type="ECO:0000256" key="3">
    <source>
        <dbReference type="ARBA" id="ARBA00022692"/>
    </source>
</evidence>
<dbReference type="PROSITE" id="PS50112">
    <property type="entry name" value="PAS"/>
    <property type="match status" value="1"/>
</dbReference>
<dbReference type="InterPro" id="IPR042240">
    <property type="entry name" value="CHASE_sf"/>
</dbReference>
<evidence type="ECO:0000256" key="5">
    <source>
        <dbReference type="ARBA" id="ARBA00023012"/>
    </source>
</evidence>
<reference evidence="14" key="2">
    <citation type="submission" date="2009-11" db="EMBL/GenBank/DDBJ databases">
        <title>The Genome Sequence of Allomyces macrogynus strain ATCC 38327.</title>
        <authorList>
            <consortium name="The Broad Institute Genome Sequencing Platform"/>
            <person name="Russ C."/>
            <person name="Cuomo C."/>
            <person name="Shea T."/>
            <person name="Young S.K."/>
            <person name="Zeng Q."/>
            <person name="Koehrsen M."/>
            <person name="Haas B."/>
            <person name="Borodovsky M."/>
            <person name="Guigo R."/>
            <person name="Alvarado L."/>
            <person name="Berlin A."/>
            <person name="Borenstein D."/>
            <person name="Chen Z."/>
            <person name="Engels R."/>
            <person name="Freedman E."/>
            <person name="Gellesch M."/>
            <person name="Goldberg J."/>
            <person name="Griggs A."/>
            <person name="Gujja S."/>
            <person name="Heiman D."/>
            <person name="Hepburn T."/>
            <person name="Howarth C."/>
            <person name="Jen D."/>
            <person name="Larson L."/>
            <person name="Lewis B."/>
            <person name="Mehta T."/>
            <person name="Park D."/>
            <person name="Pearson M."/>
            <person name="Roberts A."/>
            <person name="Saif S."/>
            <person name="Shenoy N."/>
            <person name="Sisk P."/>
            <person name="Stolte C."/>
            <person name="Sykes S."/>
            <person name="Walk T."/>
            <person name="White J."/>
            <person name="Yandava C."/>
            <person name="Burger G."/>
            <person name="Gray M.W."/>
            <person name="Holland P.W.H."/>
            <person name="King N."/>
            <person name="Lang F.B.F."/>
            <person name="Roger A.J."/>
            <person name="Ruiz-Trillo I."/>
            <person name="Lander E."/>
            <person name="Nusbaum C."/>
        </authorList>
    </citation>
    <scope>NUCLEOTIDE SEQUENCE [LARGE SCALE GENOMIC DNA]</scope>
    <source>
        <strain evidence="14">ATCC 38327</strain>
    </source>
</reference>
<proteinExistence type="predicted"/>
<dbReference type="SUPFAM" id="SSF55785">
    <property type="entry name" value="PYP-like sensor domain (PAS domain)"/>
    <property type="match status" value="1"/>
</dbReference>
<dbReference type="InterPro" id="IPR006189">
    <property type="entry name" value="CHASE_dom"/>
</dbReference>
<comment type="subcellular location">
    <subcellularLocation>
        <location evidence="1">Membrane</location>
    </subcellularLocation>
</comment>
<dbReference type="eggNOG" id="KOG0519">
    <property type="taxonomic scope" value="Eukaryota"/>
</dbReference>
<dbReference type="Proteomes" id="UP000054350">
    <property type="component" value="Unassembled WGS sequence"/>
</dbReference>
<feature type="region of interest" description="Disordered" evidence="8">
    <location>
        <begin position="986"/>
        <end position="1158"/>
    </location>
</feature>
<dbReference type="InterPro" id="IPR035965">
    <property type="entry name" value="PAS-like_dom_sf"/>
</dbReference>
<protein>
    <submittedName>
        <fullName evidence="13">Uncharacterized protein</fullName>
    </submittedName>
</protein>
<dbReference type="Gene3D" id="3.40.50.2300">
    <property type="match status" value="1"/>
</dbReference>
<gene>
    <name evidence="13" type="ORF">AMAG_01137</name>
</gene>
<feature type="compositionally biased region" description="Pro residues" evidence="8">
    <location>
        <begin position="1279"/>
        <end position="1288"/>
    </location>
</feature>
<evidence type="ECO:0000256" key="6">
    <source>
        <dbReference type="ARBA" id="ARBA00023136"/>
    </source>
</evidence>
<evidence type="ECO:0000259" key="11">
    <source>
        <dbReference type="PROSITE" id="PS50112"/>
    </source>
</evidence>
<evidence type="ECO:0000256" key="4">
    <source>
        <dbReference type="ARBA" id="ARBA00022989"/>
    </source>
</evidence>
<evidence type="ECO:0000313" key="14">
    <source>
        <dbReference type="Proteomes" id="UP000054350"/>
    </source>
</evidence>
<feature type="modified residue" description="4-aspartylphosphate" evidence="7">
    <location>
        <position position="1352"/>
    </location>
</feature>
<dbReference type="SMART" id="SM00388">
    <property type="entry name" value="HisKA"/>
    <property type="match status" value="1"/>
</dbReference>
<feature type="region of interest" description="Disordered" evidence="8">
    <location>
        <begin position="869"/>
        <end position="910"/>
    </location>
</feature>
<keyword evidence="4 9" id="KW-1133">Transmembrane helix</keyword>
<dbReference type="VEuPathDB" id="FungiDB:AMAG_01137"/>
<dbReference type="Gene3D" id="3.30.450.350">
    <property type="entry name" value="CHASE domain"/>
    <property type="match status" value="1"/>
</dbReference>
<sequence length="1424" mass="153220">MSYGPVPTNPTAAAAAVNDATAPLPVSPRSHVASAPADTVVVTVHDPHHDHDVLPPPRRTASPPLDHVDDDDLRTPLAPATEDPGRRGRFRSMASPRAVPVPPPPTPPPSLPGGGDSPARPGSINSPADQSSERDEKVPPCCLSFWRHRHQFWAFLLALFVFLVGLAFSLVLFFWFHDMERSKFEHAVMDMCRAFRNALSIEFNVNNLNYLIDVAAFLPTLAVVTQEGISRFGNASPFPLNQIYTVLASPLVTSEAQDRYTTTYGISIWRESNIRPAPVVVPITFAFPDNITLIRERGFDLYTDPQRSTAVHGAFHGGKPSLSNPYPIFNNTETGMMLSLPVNMPRDPNFRTWTIGGTVVMSPVIKNSLTISGSKALIIDVYSGDGTHQWTVQCTSTDHFADPFFTPWPFVVLFAVLLIFTVMAEFVRRGFLRFLRMRRVTRQVQQRDRLVASLNTYSKAILQAVPDPLLVLDGLGYVIGLNERALVRLGLSESDLVHAHISDLVRGAPQLETLAPGTYEVGVLGKNEDTFFAEATVSRVVSQQRGQFAQVLLFHDITERIESLKALRAAEAAAQAAHRAKSQLLYFISHEMRNPIYVVENSVDCLALSEHPEIVQAVTTVKRCTMAMSDLLDNVMEFMNESKHPCYTQHRFATRVSDLLESTLVQFALPWVDAVRLEGCTCFLVKIIVKVLFITVQCAAPGSAVLVEAMVDEAGQFLLSHRVETVHDYRRFRVRRVRQESGRSVSSRVVLDAVEPDDDVEKGTLTLAFSVLSKLVARCSGTVHLFSQDGRGGLNVVLPLAVMNIKVLRRREPSGASHLVHGSSAVTGTHSAPPHSVSPVAEDQDERRPLPLIDVEDEIGGSVADWVHSTTSDRRSDRVPTMPRTVSMATSTSLGPVPRTMSTATSGSLGKVEPEAVGRDIVRRPSIPDVLADLVHPAANGVAAPSRPGHDATHIDTSHAMVQISHHGVDGLILLDAAHSRAAEARASPAELSNGHEPPCVNVEDDDVASLGRSDGGAQDRERLAPAADADLPDPTADTTVSETESHLPVPPDTATTHSHDFWTAPSSPAHRGLAASERPSEVDSPPVFTARTPALSPAELAAPRDVAEPPSTPQANGLRHDAPSIRSVPADVLKESRPPSAPVENPKSAPVSSRRFTLPMPPVRAHAAPSAALPPPVRVVQQSSASVPTQPVSSAATAAVAAGVLAGARATLFADGFARDAPDYINGESSPASTVHRDLHDHAGQTSPSPSSMSKRTGTSTQTAKPPPGSSSSNAPTPTAPPAPAPTVAPAATEKASAGPKRVLLAEDNLLVQKMTRKIVEKMGFTVETANDGAEAVTKSLTSDYDLILMDLVMPNKDGHEATQAIRAAGRSQASLPIIAVTANALPEERDRCLATGFNDFLTKPLKKEVLEAALAKVFPKDG</sequence>
<keyword evidence="5" id="KW-0902">Two-component regulatory system</keyword>
<dbReference type="PANTHER" id="PTHR45339">
    <property type="entry name" value="HYBRID SIGNAL TRANSDUCTION HISTIDINE KINASE J"/>
    <property type="match status" value="1"/>
</dbReference>
<evidence type="ECO:0000256" key="9">
    <source>
        <dbReference type="SAM" id="Phobius"/>
    </source>
</evidence>
<keyword evidence="2 7" id="KW-0597">Phosphoprotein</keyword>
<evidence type="ECO:0000256" key="8">
    <source>
        <dbReference type="SAM" id="MobiDB-lite"/>
    </source>
</evidence>
<feature type="region of interest" description="Disordered" evidence="8">
    <location>
        <begin position="1229"/>
        <end position="1301"/>
    </location>
</feature>
<reference evidence="13 14" key="1">
    <citation type="submission" date="2009-11" db="EMBL/GenBank/DDBJ databases">
        <title>Annotation of Allomyces macrogynus ATCC 38327.</title>
        <authorList>
            <consortium name="The Broad Institute Genome Sequencing Platform"/>
            <person name="Russ C."/>
            <person name="Cuomo C."/>
            <person name="Burger G."/>
            <person name="Gray M.W."/>
            <person name="Holland P.W.H."/>
            <person name="King N."/>
            <person name="Lang F.B.F."/>
            <person name="Roger A.J."/>
            <person name="Ruiz-Trillo I."/>
            <person name="Young S.K."/>
            <person name="Zeng Q."/>
            <person name="Gargeya S."/>
            <person name="Fitzgerald M."/>
            <person name="Haas B."/>
            <person name="Abouelleil A."/>
            <person name="Alvarado L."/>
            <person name="Arachchi H.M."/>
            <person name="Berlin A."/>
            <person name="Chapman S.B."/>
            <person name="Gearin G."/>
            <person name="Goldberg J."/>
            <person name="Griggs A."/>
            <person name="Gujja S."/>
            <person name="Hansen M."/>
            <person name="Heiman D."/>
            <person name="Howarth C."/>
            <person name="Larimer J."/>
            <person name="Lui A."/>
            <person name="MacDonald P.J.P."/>
            <person name="McCowen C."/>
            <person name="Montmayeur A."/>
            <person name="Murphy C."/>
            <person name="Neiman D."/>
            <person name="Pearson M."/>
            <person name="Priest M."/>
            <person name="Roberts A."/>
            <person name="Saif S."/>
            <person name="Shea T."/>
            <person name="Sisk P."/>
            <person name="Stolte C."/>
            <person name="Sykes S."/>
            <person name="Wortman J."/>
            <person name="Nusbaum C."/>
            <person name="Birren B."/>
        </authorList>
    </citation>
    <scope>NUCLEOTIDE SEQUENCE [LARGE SCALE GENOMIC DNA]</scope>
    <source>
        <strain evidence="13 14">ATCC 38327</strain>
    </source>
</reference>
<dbReference type="PROSITE" id="PS50839">
    <property type="entry name" value="CHASE"/>
    <property type="match status" value="1"/>
</dbReference>
<dbReference type="STRING" id="578462.A0A0L0RYQ7"/>
<dbReference type="GO" id="GO:0000155">
    <property type="term" value="F:phosphorelay sensor kinase activity"/>
    <property type="evidence" value="ECO:0007669"/>
    <property type="project" value="InterPro"/>
</dbReference>
<keyword evidence="14" id="KW-1185">Reference proteome</keyword>
<feature type="region of interest" description="Disordered" evidence="8">
    <location>
        <begin position="813"/>
        <end position="848"/>
    </location>
</feature>
<evidence type="ECO:0000256" key="1">
    <source>
        <dbReference type="ARBA" id="ARBA00004370"/>
    </source>
</evidence>
<dbReference type="SUPFAM" id="SSF52172">
    <property type="entry name" value="CheY-like"/>
    <property type="match status" value="1"/>
</dbReference>
<dbReference type="Pfam" id="PF03924">
    <property type="entry name" value="CHASE"/>
    <property type="match status" value="1"/>
</dbReference>
<dbReference type="InterPro" id="IPR036097">
    <property type="entry name" value="HisK_dim/P_sf"/>
</dbReference>
<evidence type="ECO:0000259" key="12">
    <source>
        <dbReference type="PROSITE" id="PS50839"/>
    </source>
</evidence>
<dbReference type="CDD" id="cd00082">
    <property type="entry name" value="HisKA"/>
    <property type="match status" value="1"/>
</dbReference>
<dbReference type="Gene3D" id="1.10.287.130">
    <property type="match status" value="1"/>
</dbReference>
<evidence type="ECO:0000313" key="13">
    <source>
        <dbReference type="EMBL" id="KNE55224.1"/>
    </source>
</evidence>
<accession>A0A0L0RYQ7</accession>
<feature type="transmembrane region" description="Helical" evidence="9">
    <location>
        <begin position="408"/>
        <end position="427"/>
    </location>
</feature>
<evidence type="ECO:0000256" key="2">
    <source>
        <dbReference type="ARBA" id="ARBA00022553"/>
    </source>
</evidence>
<feature type="domain" description="Response regulatory" evidence="10">
    <location>
        <begin position="1303"/>
        <end position="1420"/>
    </location>
</feature>
<dbReference type="InterPro" id="IPR003661">
    <property type="entry name" value="HisK_dim/P_dom"/>
</dbReference>
<feature type="compositionally biased region" description="Polar residues" evidence="8">
    <location>
        <begin position="887"/>
        <end position="908"/>
    </location>
</feature>
<dbReference type="CDD" id="cd17546">
    <property type="entry name" value="REC_hyHK_CKI1_RcsC-like"/>
    <property type="match status" value="1"/>
</dbReference>
<evidence type="ECO:0000259" key="10">
    <source>
        <dbReference type="PROSITE" id="PS50110"/>
    </source>
</evidence>
<feature type="compositionally biased region" description="Pro residues" evidence="8">
    <location>
        <begin position="99"/>
        <end position="111"/>
    </location>
</feature>
<feature type="domain" description="CHASE" evidence="12">
    <location>
        <begin position="282"/>
        <end position="342"/>
    </location>
</feature>
<organism evidence="13 14">
    <name type="scientific">Allomyces macrogynus (strain ATCC 38327)</name>
    <name type="common">Allomyces javanicus var. macrogynus</name>
    <dbReference type="NCBI Taxonomy" id="578462"/>
    <lineage>
        <taxon>Eukaryota</taxon>
        <taxon>Fungi</taxon>
        <taxon>Fungi incertae sedis</taxon>
        <taxon>Blastocladiomycota</taxon>
        <taxon>Blastocladiomycetes</taxon>
        <taxon>Blastocladiales</taxon>
        <taxon>Blastocladiaceae</taxon>
        <taxon>Allomyces</taxon>
    </lineage>
</organism>
<feature type="compositionally biased region" description="Polar residues" evidence="8">
    <location>
        <begin position="1245"/>
        <end position="1264"/>
    </location>
</feature>
<keyword evidence="6 9" id="KW-0472">Membrane</keyword>
<dbReference type="InterPro" id="IPR011006">
    <property type="entry name" value="CheY-like_superfamily"/>
</dbReference>
<dbReference type="SUPFAM" id="SSF47384">
    <property type="entry name" value="Homodimeric domain of signal transducing histidine kinase"/>
    <property type="match status" value="1"/>
</dbReference>
<evidence type="ECO:0000256" key="7">
    <source>
        <dbReference type="PROSITE-ProRule" id="PRU00169"/>
    </source>
</evidence>
<dbReference type="CDD" id="cd00130">
    <property type="entry name" value="PAS"/>
    <property type="match status" value="1"/>
</dbReference>
<dbReference type="Gene3D" id="3.30.450.20">
    <property type="entry name" value="PAS domain"/>
    <property type="match status" value="1"/>
</dbReference>